<keyword evidence="9" id="KW-1185">Reference proteome</keyword>
<sequence>MSEPMNTQPLYQVYSQWLKAHYGEKVYKLPVNIPLTCPNRDGTVGQGGCIYCGAKGGGLETLSDTLSITKQLEHNRTYIEKRYKAHKFIPFFQSFSNTYMPMEQFKAAVREACGQKDVVALSIATRPDCIFQEHLDFLKRVQRDAGIDIVIELGLQTANDHTLKIINRGHDLADYIAAAHGVKSHGLQLCTHVILDLPWDDHQDVKTTAGILSAVGSDFVKCHALYIERGTALAQMYASGAMALLDQDEYIQRCILFLEHLDPVMVVQRIIGRAPAEDSITTNWNTSWWKVRDLLEERMRSGGHYQGRLYGLRQQEIRRKIIQ</sequence>
<dbReference type="Proteomes" id="UP000199652">
    <property type="component" value="Unassembled WGS sequence"/>
</dbReference>
<keyword evidence="3" id="KW-0949">S-adenosyl-L-methionine</keyword>
<feature type="domain" description="Elp3/MiaA/NifB-like radical SAM core" evidence="7">
    <location>
        <begin position="27"/>
        <end position="256"/>
    </location>
</feature>
<dbReference type="RefSeq" id="WP_242873475.1">
    <property type="nucleotide sequence ID" value="NZ_FNOU01000002.1"/>
</dbReference>
<comment type="cofactor">
    <cofactor evidence="1">
        <name>[4Fe-4S] cluster</name>
        <dbReference type="ChEBI" id="CHEBI:49883"/>
    </cofactor>
</comment>
<evidence type="ECO:0000256" key="3">
    <source>
        <dbReference type="ARBA" id="ARBA00022691"/>
    </source>
</evidence>
<dbReference type="PANTHER" id="PTHR11135">
    <property type="entry name" value="HISTONE ACETYLTRANSFERASE-RELATED"/>
    <property type="match status" value="1"/>
</dbReference>
<keyword evidence="5" id="KW-0408">Iron</keyword>
<keyword evidence="6" id="KW-0411">Iron-sulfur</keyword>
<name>A0A1H3BLW3_EUBBA</name>
<dbReference type="GO" id="GO:0003824">
    <property type="term" value="F:catalytic activity"/>
    <property type="evidence" value="ECO:0007669"/>
    <property type="project" value="InterPro"/>
</dbReference>
<dbReference type="STRING" id="1528.SAMN04488579_102132"/>
<keyword evidence="4" id="KW-0479">Metal-binding</keyword>
<dbReference type="SUPFAM" id="SSF102114">
    <property type="entry name" value="Radical SAM enzymes"/>
    <property type="match status" value="1"/>
</dbReference>
<gene>
    <name evidence="8" type="ORF">SAMN04488579_102132</name>
</gene>
<evidence type="ECO:0000256" key="6">
    <source>
        <dbReference type="ARBA" id="ARBA00023014"/>
    </source>
</evidence>
<dbReference type="Gene3D" id="3.30.750.200">
    <property type="match status" value="1"/>
</dbReference>
<proteinExistence type="predicted"/>
<dbReference type="EMBL" id="FNOU01000002">
    <property type="protein sequence ID" value="SDX42946.1"/>
    <property type="molecule type" value="Genomic_DNA"/>
</dbReference>
<dbReference type="SFLD" id="SFLDS00029">
    <property type="entry name" value="Radical_SAM"/>
    <property type="match status" value="1"/>
</dbReference>
<evidence type="ECO:0000313" key="8">
    <source>
        <dbReference type="EMBL" id="SDX42946.1"/>
    </source>
</evidence>
<organism evidence="8 9">
    <name type="scientific">Eubacterium barkeri</name>
    <name type="common">Clostridium barkeri</name>
    <dbReference type="NCBI Taxonomy" id="1528"/>
    <lineage>
        <taxon>Bacteria</taxon>
        <taxon>Bacillati</taxon>
        <taxon>Bacillota</taxon>
        <taxon>Clostridia</taxon>
        <taxon>Eubacteriales</taxon>
        <taxon>Eubacteriaceae</taxon>
        <taxon>Eubacterium</taxon>
    </lineage>
</organism>
<dbReference type="InterPro" id="IPR006638">
    <property type="entry name" value="Elp3/MiaA/NifB-like_rSAM"/>
</dbReference>
<dbReference type="InterPro" id="IPR007197">
    <property type="entry name" value="rSAM"/>
</dbReference>
<evidence type="ECO:0000313" key="9">
    <source>
        <dbReference type="Proteomes" id="UP000199652"/>
    </source>
</evidence>
<evidence type="ECO:0000256" key="1">
    <source>
        <dbReference type="ARBA" id="ARBA00001966"/>
    </source>
</evidence>
<protein>
    <recommendedName>
        <fullName evidence="7">Elp3/MiaA/NifB-like radical SAM core domain-containing protein</fullName>
    </recommendedName>
</protein>
<dbReference type="SMART" id="SM00729">
    <property type="entry name" value="Elp3"/>
    <property type="match status" value="1"/>
</dbReference>
<dbReference type="NCBIfam" id="TIGR01212">
    <property type="entry name" value="TIGR01212 family radical SAM protein"/>
    <property type="match status" value="1"/>
</dbReference>
<dbReference type="SFLD" id="SFLDG01086">
    <property type="entry name" value="elongater_protein-like"/>
    <property type="match status" value="1"/>
</dbReference>
<evidence type="ECO:0000256" key="2">
    <source>
        <dbReference type="ARBA" id="ARBA00022485"/>
    </source>
</evidence>
<dbReference type="InterPro" id="IPR005911">
    <property type="entry name" value="YhcC-like"/>
</dbReference>
<dbReference type="Pfam" id="PF04055">
    <property type="entry name" value="Radical_SAM"/>
    <property type="match status" value="1"/>
</dbReference>
<dbReference type="GO" id="GO:0051539">
    <property type="term" value="F:4 iron, 4 sulfur cluster binding"/>
    <property type="evidence" value="ECO:0007669"/>
    <property type="project" value="UniProtKB-KW"/>
</dbReference>
<evidence type="ECO:0000256" key="4">
    <source>
        <dbReference type="ARBA" id="ARBA00022723"/>
    </source>
</evidence>
<dbReference type="AlphaFoldDB" id="A0A1H3BLW3"/>
<dbReference type="Pfam" id="PF16199">
    <property type="entry name" value="Radical_SAM_C"/>
    <property type="match status" value="1"/>
</dbReference>
<keyword evidence="2" id="KW-0004">4Fe-4S</keyword>
<accession>A0A1H3BLW3</accession>
<dbReference type="GO" id="GO:0046872">
    <property type="term" value="F:metal ion binding"/>
    <property type="evidence" value="ECO:0007669"/>
    <property type="project" value="UniProtKB-KW"/>
</dbReference>
<dbReference type="SFLD" id="SFLDG01091">
    <property type="entry name" value="uncharacterized_CHP01210-like"/>
    <property type="match status" value="1"/>
</dbReference>
<dbReference type="InterPro" id="IPR032432">
    <property type="entry name" value="Radical_SAM_C"/>
</dbReference>
<evidence type="ECO:0000256" key="5">
    <source>
        <dbReference type="ARBA" id="ARBA00023004"/>
    </source>
</evidence>
<dbReference type="PANTHER" id="PTHR11135:SF1">
    <property type="entry name" value="PROTEIN YHCC"/>
    <property type="match status" value="1"/>
</dbReference>
<dbReference type="InterPro" id="IPR058240">
    <property type="entry name" value="rSAM_sf"/>
</dbReference>
<dbReference type="CDD" id="cd01335">
    <property type="entry name" value="Radical_SAM"/>
    <property type="match status" value="1"/>
</dbReference>
<dbReference type="InterPro" id="IPR039661">
    <property type="entry name" value="ELP3"/>
</dbReference>
<evidence type="ECO:0000259" key="7">
    <source>
        <dbReference type="SMART" id="SM00729"/>
    </source>
</evidence>
<reference evidence="9" key="1">
    <citation type="submission" date="2016-10" db="EMBL/GenBank/DDBJ databases">
        <authorList>
            <person name="Varghese N."/>
            <person name="Submissions S."/>
        </authorList>
    </citation>
    <scope>NUCLEOTIDE SEQUENCE [LARGE SCALE GENOMIC DNA]</scope>
    <source>
        <strain evidence="9">VPI 5359</strain>
    </source>
</reference>